<comment type="caution">
    <text evidence="1">The sequence shown here is derived from an EMBL/GenBank/DDBJ whole genome shotgun (WGS) entry which is preliminary data.</text>
</comment>
<accession>A0ACC7P307</accession>
<name>A0ACC7P307_9BACL</name>
<evidence type="ECO:0000313" key="2">
    <source>
        <dbReference type="Proteomes" id="UP001631969"/>
    </source>
</evidence>
<sequence>MNNRYTTIIFRSRIVEVEPFRRFAEQAAALGATHVNVDSLPYNRWRWEKDRQDPYPNWSIIRFSLFDAAVPELLAPWFPADHAERSLEIIARKGEILRELGLKGSVWGCEPMWLPEEVYLAHPEWRGPRCEHPLRARKPYYAPCIDHPEVLAMYRESAARICGLAPVDRFTFLTNDSGGGICWSEGLYPGRNGPAHCEHRPLAERISGWMSAVQAGAAEAGLEAQIQLIGTIPQTEVGSVERQLIKGQGIGGGGTAIAGSTNYLYGSFLYPVKELPQTADFAEQLERAFKSKAQTLLVNFPSEASVELMEVYRRFGERPTDGIYARAGLLKTAADAVAATGSEDKLLELWEHIRRAVEAVKPMENGGPVLLLGVTAQRWLTRPLVPYPMELPQETKAYYRPFQFQARTEEHAADLMDCQAAKLIQGKHGTWLAGKLLDTALGHVAQAIRVAESLATDGNQVLHRLRVLRCLLRTVRHTSRYQDLLERAAVSTTEREVDRGGTARVLPVEMQFVVRAETDNVQELIRLLEQAAIPPIITAGCPEEESVFELAPIPELIGQLKMKTALMLKHEPDHKRLLAAAESGRSGGVGG</sequence>
<dbReference type="Proteomes" id="UP001631969">
    <property type="component" value="Unassembled WGS sequence"/>
</dbReference>
<dbReference type="EMBL" id="JBJURJ010000016">
    <property type="protein sequence ID" value="MFM9331110.1"/>
    <property type="molecule type" value="Genomic_DNA"/>
</dbReference>
<organism evidence="1 2">
    <name type="scientific">Paenibacillus mesotrionivorans</name>
    <dbReference type="NCBI Taxonomy" id="3160968"/>
    <lineage>
        <taxon>Bacteria</taxon>
        <taxon>Bacillati</taxon>
        <taxon>Bacillota</taxon>
        <taxon>Bacilli</taxon>
        <taxon>Bacillales</taxon>
        <taxon>Paenibacillaceae</taxon>
        <taxon>Paenibacillus</taxon>
    </lineage>
</organism>
<gene>
    <name evidence="1" type="ORF">ACI1P1_22710</name>
</gene>
<reference evidence="1" key="1">
    <citation type="submission" date="2024-12" db="EMBL/GenBank/DDBJ databases">
        <authorList>
            <person name="Wu N."/>
        </authorList>
    </citation>
    <scope>NUCLEOTIDE SEQUENCE</scope>
    <source>
        <strain evidence="1">P15</strain>
    </source>
</reference>
<keyword evidence="2" id="KW-1185">Reference proteome</keyword>
<protein>
    <submittedName>
        <fullName evidence="1">Uncharacterized protein</fullName>
    </submittedName>
</protein>
<proteinExistence type="predicted"/>
<evidence type="ECO:0000313" key="1">
    <source>
        <dbReference type="EMBL" id="MFM9331110.1"/>
    </source>
</evidence>